<dbReference type="PANTHER" id="PTHR37319">
    <property type="entry name" value="TRANSPOSASE"/>
    <property type="match status" value="1"/>
</dbReference>
<proteinExistence type="predicted"/>
<sequence>MRWKIEVFHKILKSGCKAEDSKLRTAERLANLMAVFCILS</sequence>
<accession>A0A2U3Q9T4</accession>
<dbReference type="InterPro" id="IPR047768">
    <property type="entry name" value="Tn5p-like"/>
</dbReference>
<dbReference type="PANTHER" id="PTHR37319:SF1">
    <property type="entry name" value="TRANSPOSASE TN5 DIMERISATION DOMAIN-CONTAINING PROTEIN"/>
    <property type="match status" value="1"/>
</dbReference>
<dbReference type="InterPro" id="IPR012337">
    <property type="entry name" value="RNaseH-like_sf"/>
</dbReference>
<name>A0A2U3Q9T4_9BRAD</name>
<dbReference type="EMBL" id="LS398110">
    <property type="protein sequence ID" value="SPP98174.1"/>
    <property type="molecule type" value="Genomic_DNA"/>
</dbReference>
<organism evidence="1 2">
    <name type="scientific">Bradyrhizobium vignae</name>
    <dbReference type="NCBI Taxonomy" id="1549949"/>
    <lineage>
        <taxon>Bacteria</taxon>
        <taxon>Pseudomonadati</taxon>
        <taxon>Pseudomonadota</taxon>
        <taxon>Alphaproteobacteria</taxon>
        <taxon>Hyphomicrobiales</taxon>
        <taxon>Nitrobacteraceae</taxon>
        <taxon>Bradyrhizobium</taxon>
    </lineage>
</organism>
<reference evidence="1 2" key="1">
    <citation type="submission" date="2018-03" db="EMBL/GenBank/DDBJ databases">
        <authorList>
            <person name="Gully D."/>
        </authorList>
    </citation>
    <scope>NUCLEOTIDE SEQUENCE [LARGE SCALE GENOMIC DNA]</scope>
    <source>
        <strain evidence="1">ORS3257</strain>
    </source>
</reference>
<dbReference type="AlphaFoldDB" id="A0A2U3Q9T4"/>
<evidence type="ECO:0000313" key="1">
    <source>
        <dbReference type="EMBL" id="SPP98174.1"/>
    </source>
</evidence>
<gene>
    <name evidence="1" type="ORF">BRAD3257_7440</name>
</gene>
<evidence type="ECO:0008006" key="3">
    <source>
        <dbReference type="Google" id="ProtNLM"/>
    </source>
</evidence>
<dbReference type="SUPFAM" id="SSF53098">
    <property type="entry name" value="Ribonuclease H-like"/>
    <property type="match status" value="1"/>
</dbReference>
<dbReference type="KEGG" id="bvz:BRAD3257_7440"/>
<protein>
    <recommendedName>
        <fullName evidence="3">Transposase</fullName>
    </recommendedName>
</protein>
<evidence type="ECO:0000313" key="2">
    <source>
        <dbReference type="Proteomes" id="UP000246085"/>
    </source>
</evidence>
<dbReference type="Gene3D" id="3.90.350.10">
    <property type="entry name" value="Transposase Inhibitor Protein From Tn5, Chain A, domain 1"/>
    <property type="match status" value="1"/>
</dbReference>
<dbReference type="Proteomes" id="UP000246085">
    <property type="component" value="Chromosome BRAD3257"/>
</dbReference>